<proteinExistence type="predicted"/>
<protein>
    <recommendedName>
        <fullName evidence="1">Saccharopine dehydrogenase NADP binding domain-containing protein</fullName>
    </recommendedName>
</protein>
<sequence>MGLYGLFNAFEHRLRLSFVVAVACHDGPLVVYRVPFILAARRPSVGGARTRGMVAGLGGNEQAVLAHVPGNRPRCIPAVTAAMPLSRPALASILGAMTKKVLILGGYGTCGRRIAEILMQDPQAECLIGGRDTSRGQAVSAALGIPFVAVDIQRQASLNAALDGVFAVVNTCGPFRPHDYGVAERCARRGVHYVDMADETSYILGLQGLTARAVEGGVSLVSGAGSALAFSSVLAAAIAPGFDTITDIEIAALSGNRNPRGLASVRALLAAQGRPARIYERGAWHEVPGYTRGRTVALPEPFGRHRLYVTDAPEIEILGRRYGAGVTYRTGLELAVLNRAHAWLGSLNRLGVIADLARFAKGLHVMQHGLRRFGRAAFGLRVVLRGERGGQPLVRSAGLVAGDDGLSILCTPAIALVRKWMAGTGEPGAFACSSVLTLSDMTREWTMRQVVLHLS</sequence>
<evidence type="ECO:0000313" key="3">
    <source>
        <dbReference type="Proteomes" id="UP000253250"/>
    </source>
</evidence>
<dbReference type="PANTHER" id="PTHR43796:SF2">
    <property type="entry name" value="CARBOXYNORSPERMIDINE SYNTHASE"/>
    <property type="match status" value="1"/>
</dbReference>
<dbReference type="Gene3D" id="3.40.50.720">
    <property type="entry name" value="NAD(P)-binding Rossmann-like Domain"/>
    <property type="match status" value="1"/>
</dbReference>
<organism evidence="2 3">
    <name type="scientific">Acidiferrobacter thiooxydans</name>
    <dbReference type="NCBI Taxonomy" id="163359"/>
    <lineage>
        <taxon>Bacteria</taxon>
        <taxon>Pseudomonadati</taxon>
        <taxon>Pseudomonadota</taxon>
        <taxon>Gammaproteobacteria</taxon>
        <taxon>Acidiferrobacterales</taxon>
        <taxon>Acidiferrobacteraceae</taxon>
        <taxon>Acidiferrobacter</taxon>
    </lineage>
</organism>
<dbReference type="Gene3D" id="3.30.360.10">
    <property type="entry name" value="Dihydrodipicolinate Reductase, domain 2"/>
    <property type="match status" value="1"/>
</dbReference>
<keyword evidence="3" id="KW-1185">Reference proteome</keyword>
<dbReference type="InterPro" id="IPR005097">
    <property type="entry name" value="Sacchrp_dh_NADP-bd"/>
</dbReference>
<name>A0A368HJB8_9GAMM</name>
<feature type="domain" description="Saccharopine dehydrogenase NADP binding" evidence="1">
    <location>
        <begin position="101"/>
        <end position="202"/>
    </location>
</feature>
<accession>A0A368HJB8</accession>
<comment type="caution">
    <text evidence="2">The sequence shown here is derived from an EMBL/GenBank/DDBJ whole genome shotgun (WGS) entry which is preliminary data.</text>
</comment>
<dbReference type="Pfam" id="PF03435">
    <property type="entry name" value="Sacchrp_dh_NADP"/>
    <property type="match status" value="1"/>
</dbReference>
<dbReference type="InterPro" id="IPR036291">
    <property type="entry name" value="NAD(P)-bd_dom_sf"/>
</dbReference>
<gene>
    <name evidence="2" type="ORF">C4900_01900</name>
</gene>
<dbReference type="Proteomes" id="UP000253250">
    <property type="component" value="Unassembled WGS sequence"/>
</dbReference>
<dbReference type="SUPFAM" id="SSF51735">
    <property type="entry name" value="NAD(P)-binding Rossmann-fold domains"/>
    <property type="match status" value="1"/>
</dbReference>
<dbReference type="PANTHER" id="PTHR43796">
    <property type="entry name" value="CARBOXYNORSPERMIDINE SYNTHASE"/>
    <property type="match status" value="1"/>
</dbReference>
<evidence type="ECO:0000259" key="1">
    <source>
        <dbReference type="Pfam" id="PF03435"/>
    </source>
</evidence>
<evidence type="ECO:0000313" key="2">
    <source>
        <dbReference type="EMBL" id="RCN58568.1"/>
    </source>
</evidence>
<reference evidence="2 3" key="1">
    <citation type="submission" date="2018-02" db="EMBL/GenBank/DDBJ databases">
        <title>Insights into the biology of acidophilic members of the Acidiferrobacteraceae family derived from comparative genomic analyses.</title>
        <authorList>
            <person name="Issotta F."/>
            <person name="Thyssen C."/>
            <person name="Mena C."/>
            <person name="Moya A."/>
            <person name="Bellenberg S."/>
            <person name="Sproer C."/>
            <person name="Covarrubias P.C."/>
            <person name="Sand W."/>
            <person name="Quatrini R."/>
            <person name="Vera M."/>
        </authorList>
    </citation>
    <scope>NUCLEOTIDE SEQUENCE [LARGE SCALE GENOMIC DNA]</scope>
    <source>
        <strain evidence="3">m-1</strain>
    </source>
</reference>
<dbReference type="EMBL" id="PSYR01000001">
    <property type="protein sequence ID" value="RCN58568.1"/>
    <property type="molecule type" value="Genomic_DNA"/>
</dbReference>
<dbReference type="AlphaFoldDB" id="A0A368HJB8"/>